<dbReference type="InterPro" id="IPR027383">
    <property type="entry name" value="Znf_put"/>
</dbReference>
<evidence type="ECO:0000313" key="3">
    <source>
        <dbReference type="EMBL" id="OFW56817.1"/>
    </source>
</evidence>
<evidence type="ECO:0000313" key="4">
    <source>
        <dbReference type="Proteomes" id="UP000177876"/>
    </source>
</evidence>
<dbReference type="Gene3D" id="1.10.10.1320">
    <property type="entry name" value="Anti-sigma factor, zinc-finger domain"/>
    <property type="match status" value="1"/>
</dbReference>
<dbReference type="Pfam" id="PF13490">
    <property type="entry name" value="zf-HC2"/>
    <property type="match status" value="1"/>
</dbReference>
<organism evidence="3 4">
    <name type="scientific">Candidatus Solincola sediminis</name>
    <dbReference type="NCBI Taxonomy" id="1797199"/>
    <lineage>
        <taxon>Bacteria</taxon>
        <taxon>Bacillati</taxon>
        <taxon>Actinomycetota</taxon>
        <taxon>Candidatus Geothermincolia</taxon>
        <taxon>Candidatus Geothermincolales</taxon>
        <taxon>Candidatus Geothermincolaceae</taxon>
        <taxon>Candidatus Solincola</taxon>
    </lineage>
</organism>
<comment type="caution">
    <text evidence="3">The sequence shown here is derived from an EMBL/GenBank/DDBJ whole genome shotgun (WGS) entry which is preliminary data.</text>
</comment>
<keyword evidence="1" id="KW-0812">Transmembrane</keyword>
<evidence type="ECO:0000256" key="1">
    <source>
        <dbReference type="SAM" id="Phobius"/>
    </source>
</evidence>
<keyword evidence="1" id="KW-1133">Transmembrane helix</keyword>
<gene>
    <name evidence="3" type="ORF">A2Y75_06540</name>
</gene>
<feature type="transmembrane region" description="Helical" evidence="1">
    <location>
        <begin position="91"/>
        <end position="114"/>
    </location>
</feature>
<dbReference type="AlphaFoldDB" id="A0A1F2WIZ3"/>
<accession>A0A1F2WIZ3</accession>
<dbReference type="EMBL" id="MELK01000040">
    <property type="protein sequence ID" value="OFW56817.1"/>
    <property type="molecule type" value="Genomic_DNA"/>
</dbReference>
<reference evidence="3 4" key="1">
    <citation type="journal article" date="2016" name="Nat. Commun.">
        <title>Thousands of microbial genomes shed light on interconnected biogeochemical processes in an aquifer system.</title>
        <authorList>
            <person name="Anantharaman K."/>
            <person name="Brown C.T."/>
            <person name="Hug L.A."/>
            <person name="Sharon I."/>
            <person name="Castelle C.J."/>
            <person name="Probst A.J."/>
            <person name="Thomas B.C."/>
            <person name="Singh A."/>
            <person name="Wilkins M.J."/>
            <person name="Karaoz U."/>
            <person name="Brodie E.L."/>
            <person name="Williams K.H."/>
            <person name="Hubbard S.S."/>
            <person name="Banfield J.F."/>
        </authorList>
    </citation>
    <scope>NUCLEOTIDE SEQUENCE [LARGE SCALE GENOMIC DNA]</scope>
</reference>
<sequence>MGIEMKCGKATKLIEPFIDGELDSERSEQLQAHLISCSACESRVSAMRATLDSIASLPAIEPTARESYRLMNRVRAEMDEPRPARIGHARLRLTAAAAVTILVAASIGTTWVVLSGGGTVTKVEVAQEEQEPVSFKGPVETSAGINGKTASQLLASSVTSPSVTISGKDYAASELKSYRNDLGARLDFYASYWYPAAASGFDAATLANNQATLTTAIADQAAQAGKNPDEVKNAVSVALSQCDQTIPLLPCYAEQAKVGGKDAWLISMSGPEDYLLFKNQELPSAMFLASQGGGASLMISQSLLTQLASMFAPVYGGSNLTLSMSADANTDALDDSAPLSIAQTWLASDQQQQFQTFLRQLAAQSNNVDLIAALEGLNYDQLLMLLQGNWNGLAAQGIDLTKFLVPPKRLYAIDATTGNVIW</sequence>
<evidence type="ECO:0000259" key="2">
    <source>
        <dbReference type="Pfam" id="PF13490"/>
    </source>
</evidence>
<feature type="domain" description="Putative zinc-finger" evidence="2">
    <location>
        <begin position="7"/>
        <end position="40"/>
    </location>
</feature>
<keyword evidence="1" id="KW-0472">Membrane</keyword>
<dbReference type="STRING" id="1797197.A2Y75_06540"/>
<proteinExistence type="predicted"/>
<dbReference type="InterPro" id="IPR041916">
    <property type="entry name" value="Anti_sigma_zinc_sf"/>
</dbReference>
<name>A0A1F2WIZ3_9ACTN</name>
<dbReference type="Proteomes" id="UP000177876">
    <property type="component" value="Unassembled WGS sequence"/>
</dbReference>
<protein>
    <recommendedName>
        <fullName evidence="2">Putative zinc-finger domain-containing protein</fullName>
    </recommendedName>
</protein>